<feature type="region of interest" description="Disordered" evidence="3">
    <location>
        <begin position="702"/>
        <end position="753"/>
    </location>
</feature>
<feature type="signal peptide" evidence="4">
    <location>
        <begin position="1"/>
        <end position="30"/>
    </location>
</feature>
<reference evidence="5 6" key="1">
    <citation type="submission" date="2013-07" db="EMBL/GenBank/DDBJ databases">
        <authorList>
            <person name="Stoco P.H."/>
            <person name="Wagner G."/>
            <person name="Gerber A."/>
            <person name="Zaha A."/>
            <person name="Thompson C."/>
            <person name="Bartholomeu D.C."/>
            <person name="Luckemeyer D.D."/>
            <person name="Bahia D."/>
            <person name="Loreto E."/>
            <person name="Prestes E.B."/>
            <person name="Lima F.M."/>
            <person name="Rodrigues-Luiz G."/>
            <person name="Vallejo G.A."/>
            <person name="Filho J.F."/>
            <person name="Monteiro K.M."/>
            <person name="Tyler K.M."/>
            <person name="de Almeida L.G."/>
            <person name="Ortiz M.F."/>
            <person name="Siervo M.A."/>
            <person name="de Moraes M.H."/>
            <person name="Cunha O.L."/>
            <person name="Mendonca-Neto R."/>
            <person name="Silva R."/>
            <person name="Teixeira S.M."/>
            <person name="Murta S.M."/>
            <person name="Sincero T.C."/>
            <person name="Mendes T.A."/>
            <person name="Urmenyi T.P."/>
            <person name="Silva V.G."/>
            <person name="da Rocha W.D."/>
            <person name="Andersson B."/>
            <person name="Romanha A.J."/>
            <person name="Steindel M."/>
            <person name="de Vasconcelos A.T."/>
            <person name="Grisard E.C."/>
        </authorList>
    </citation>
    <scope>NUCLEOTIDE SEQUENCE [LARGE SCALE GENOMIC DNA]</scope>
    <source>
        <strain evidence="5 6">SC58</strain>
    </source>
</reference>
<evidence type="ECO:0000256" key="4">
    <source>
        <dbReference type="SAM" id="SignalP"/>
    </source>
</evidence>
<feature type="compositionally biased region" description="Basic residues" evidence="3">
    <location>
        <begin position="724"/>
        <end position="736"/>
    </location>
</feature>
<dbReference type="OrthoDB" id="185373at2759"/>
<dbReference type="InterPro" id="IPR011990">
    <property type="entry name" value="TPR-like_helical_dom_sf"/>
</dbReference>
<name>A0A061J9C1_TRYRA</name>
<accession>A0A061J9C1</accession>
<evidence type="ECO:0000313" key="5">
    <source>
        <dbReference type="EMBL" id="ESL10686.1"/>
    </source>
</evidence>
<comment type="caution">
    <text evidence="5">The sequence shown here is derived from an EMBL/GenBank/DDBJ whole genome shotgun (WGS) entry which is preliminary data.</text>
</comment>
<gene>
    <name evidence="5" type="ORF">TRSC58_01576</name>
</gene>
<feature type="chain" id="PRO_5001601690" description="SAP domain-containing protein" evidence="4">
    <location>
        <begin position="31"/>
        <end position="753"/>
    </location>
</feature>
<dbReference type="Proteomes" id="UP000031737">
    <property type="component" value="Unassembled WGS sequence"/>
</dbReference>
<evidence type="ECO:0000256" key="2">
    <source>
        <dbReference type="SAM" id="Coils"/>
    </source>
</evidence>
<feature type="compositionally biased region" description="Basic and acidic residues" evidence="3">
    <location>
        <begin position="702"/>
        <end position="715"/>
    </location>
</feature>
<feature type="region of interest" description="Disordered" evidence="3">
    <location>
        <begin position="545"/>
        <end position="587"/>
    </location>
</feature>
<keyword evidence="2" id="KW-0175">Coiled coil</keyword>
<dbReference type="AlphaFoldDB" id="A0A061J9C1"/>
<dbReference type="Pfam" id="PF13812">
    <property type="entry name" value="PPR_3"/>
    <property type="match status" value="1"/>
</dbReference>
<dbReference type="Gene3D" id="1.25.40.10">
    <property type="entry name" value="Tetratricopeptide repeat domain"/>
    <property type="match status" value="1"/>
</dbReference>
<evidence type="ECO:0000256" key="1">
    <source>
        <dbReference type="PROSITE-ProRule" id="PRU00708"/>
    </source>
</evidence>
<organism evidence="5 6">
    <name type="scientific">Trypanosoma rangeli SC58</name>
    <dbReference type="NCBI Taxonomy" id="429131"/>
    <lineage>
        <taxon>Eukaryota</taxon>
        <taxon>Discoba</taxon>
        <taxon>Euglenozoa</taxon>
        <taxon>Kinetoplastea</taxon>
        <taxon>Metakinetoplastina</taxon>
        <taxon>Trypanosomatida</taxon>
        <taxon>Trypanosomatidae</taxon>
        <taxon>Trypanosoma</taxon>
        <taxon>Herpetosoma</taxon>
    </lineage>
</organism>
<feature type="repeat" description="PPR" evidence="1">
    <location>
        <begin position="67"/>
        <end position="101"/>
    </location>
</feature>
<feature type="compositionally biased region" description="Polar residues" evidence="3">
    <location>
        <begin position="574"/>
        <end position="587"/>
    </location>
</feature>
<evidence type="ECO:0000256" key="3">
    <source>
        <dbReference type="SAM" id="MobiDB-lite"/>
    </source>
</evidence>
<feature type="compositionally biased region" description="Low complexity" evidence="3">
    <location>
        <begin position="195"/>
        <end position="215"/>
    </location>
</feature>
<feature type="coiled-coil region" evidence="2">
    <location>
        <begin position="506"/>
        <end position="533"/>
    </location>
</feature>
<keyword evidence="4" id="KW-0732">Signal</keyword>
<keyword evidence="6" id="KW-1185">Reference proteome</keyword>
<evidence type="ECO:0000313" key="6">
    <source>
        <dbReference type="Proteomes" id="UP000031737"/>
    </source>
</evidence>
<dbReference type="InterPro" id="IPR002885">
    <property type="entry name" value="PPR_rpt"/>
</dbReference>
<sequence>MWRRMMAGAPRRAAASRLAAPLLLLRCVHEKPFLELSPDASQGEAYDMARDALVQLNVMVRRGIEPDALMYTSLIATMGRARLEWQAYKLFSRMLEQGVRPLPETYVALHDATAPSRRRLRQDLQLKIEESLESFPTELAEAELASRREQDRMCVQKFEDYMRGVLPAPPPPPPISDTSSTVAPAVEGEKGLQNSAGARGVASSASAGEAAGSGRAQEEPQPIATMHIRNPTDAWGTARMMEEQRGSHTRRAHGSDNIAFLCEELHRLHEEELRIFLSAQRQLRHGTKEELVRRVVDTVPERSIRDMLGRRKHYFHSVAHILENDMHALRRENSDPSGVEPHHSVHPKLSEADRTLTAAEKETVAPEVLHTPWGILRKPMRRQPDPPAPRSMERLERISLSTEELQLIRSKAETGDLDELPESLLRRYAYEFGLTWKRRVPLSLLEAVQWHCTTFLPERLDGKVVVRPTPALRQQREKEGMHKTLENYEAFRIISQRTNNLQVVDHKEINLHLKKVQREMLRKERRTEETLRRERNLLDAATLAASAKSFSPPEETPPATSRVLGVGREGRDGSPQSLLSESSTTASGDVLAQDDAGELPPWAVFAGEEEFDISTGRFGDPDVGRYQELSDGHFKVLPSREAQQKWAVDRQLLPGPLQDKLLRAELQQKLRHEAVEARYKHKLQYNRYRKWDAFLRKAQEKRQQAEAAKEGEKDGNGVVCPLPPKRRLSQLLRKGRDKAPVEGAVKAKYTKSL</sequence>
<proteinExistence type="predicted"/>
<feature type="region of interest" description="Disordered" evidence="3">
    <location>
        <begin position="192"/>
        <end position="222"/>
    </location>
</feature>
<dbReference type="EMBL" id="AUPL01001576">
    <property type="protein sequence ID" value="ESL10686.1"/>
    <property type="molecule type" value="Genomic_DNA"/>
</dbReference>
<dbReference type="VEuPathDB" id="TriTrypDB:TRSC58_01576"/>
<dbReference type="PROSITE" id="PS51375">
    <property type="entry name" value="PPR"/>
    <property type="match status" value="1"/>
</dbReference>
<evidence type="ECO:0008006" key="7">
    <source>
        <dbReference type="Google" id="ProtNLM"/>
    </source>
</evidence>
<protein>
    <recommendedName>
        <fullName evidence="7">SAP domain-containing protein</fullName>
    </recommendedName>
</protein>